<dbReference type="EMBL" id="VVIM01000010">
    <property type="protein sequence ID" value="KAB0792272.1"/>
    <property type="molecule type" value="Genomic_DNA"/>
</dbReference>
<dbReference type="PANTHER" id="PTHR32046:SF11">
    <property type="entry name" value="IMMUNE-ASSOCIATED NUCLEOTIDE-BINDING PROTEIN 10-LIKE"/>
    <property type="match status" value="1"/>
</dbReference>
<dbReference type="Pfam" id="PF01926">
    <property type="entry name" value="MMR_HSR1"/>
    <property type="match status" value="1"/>
</dbReference>
<dbReference type="PROSITE" id="PS00675">
    <property type="entry name" value="SIGMA54_INTERACT_1"/>
    <property type="match status" value="1"/>
</dbReference>
<gene>
    <name evidence="4" type="ORF">PPYR_14231</name>
</gene>
<dbReference type="InterPro" id="IPR027417">
    <property type="entry name" value="P-loop_NTPase"/>
</dbReference>
<dbReference type="OrthoDB" id="2386367at2759"/>
<sequence length="904" mass="104528">MSRRRKSEVDSESESDVEYLSKKLQTLKVATEKRDINVLLLGETGVGKSTFINAFFNYLTYPTLKQARKGNLVTLIPAKFTIADENYEERIIQVGEDNNELIEVGVSATQSCRSYVYPIQGGKFRIRLIDTPGIGDTRGINQDNINFENILSFIGEMQQLNAICILLKPNNSRLTVMFEFCIKQLLSRLEKSASRNLIFIFTNTRSTFYRPGETLPALKKLLGAIDGVHIPLHKENIFCTDNEAFRFLAAVNNGVRFSSIDVDNFAQSWKKSVQECWRMLTYITGDSNNVALVPHEVKNTISVNEARRLIVQLSQPLADIAQLILDNIQCLERHKQNLHQSNNSLTELKTKLYIPTINLRVIEMAEPTTVCTSPKCSTLYKIGDKQKWHYHQKCHCPCYLTNVPKEIIGAPELSSCAAMNSIGVCKKCTCRFQVHMHIYYETEMYEDRIEDKSIKTVIMDKELALIQAKNLIKKISARINEYDEERETIIKITAKFACFLKANAITPYNDAYQAYLEYLIDRERSLGDSADYQMIRQFQKMLAEYTEEKNVLCHALNQNVSNMRSITADDIIRSVETLYNLKHNGQKIKQLFLMQKRARKDENQSEVREFIYKTLDMNVVAPKNKDKVKEPKEEKNTKVPGKTFNKYNKGPNRNQNRSSSTHRVYEQHAPIPAQQFSNNMGRDFHSPEPNPRQYFHIKQHSAGNFDIRISQTDNGSGYPPTHQPARYDGPSGSHYPQNRNFNRFPRDNPPPYHNPSPPAYYQDHQPPPLLSYDQRGENFHSYPNRPPPNNVPFQRHQNPQHYNARGHNHQQYQQNKPRNQNQPSRFLKNNEVPNQQYRSGPKPTGRDYHSEPEHVQHFKNRRINKNQREGTHSSNRRHNLDASSSSSDSEVDKYYSAAENRRHK</sequence>
<dbReference type="Proteomes" id="UP000327044">
    <property type="component" value="Unassembled WGS sequence"/>
</dbReference>
<dbReference type="Pfam" id="PF26633">
    <property type="entry name" value="DUF8206"/>
    <property type="match status" value="1"/>
</dbReference>
<feature type="compositionally biased region" description="Pro residues" evidence="1">
    <location>
        <begin position="747"/>
        <end position="758"/>
    </location>
</feature>
<keyword evidence="5" id="KW-1185">Reference proteome</keyword>
<dbReference type="PANTHER" id="PTHR32046">
    <property type="entry name" value="G DOMAIN-CONTAINING PROTEIN"/>
    <property type="match status" value="1"/>
</dbReference>
<feature type="domain" description="G" evidence="2">
    <location>
        <begin position="38"/>
        <end position="171"/>
    </location>
</feature>
<dbReference type="GO" id="GO:0005525">
    <property type="term" value="F:GTP binding"/>
    <property type="evidence" value="ECO:0007669"/>
    <property type="project" value="InterPro"/>
</dbReference>
<dbReference type="AlphaFoldDB" id="A0A5N4A4P0"/>
<comment type="caution">
    <text evidence="4">The sequence shown here is derived from an EMBL/GenBank/DDBJ whole genome shotgun (WGS) entry which is preliminary data.</text>
</comment>
<dbReference type="InterPro" id="IPR058519">
    <property type="entry name" value="DUF8206"/>
</dbReference>
<feature type="region of interest" description="Disordered" evidence="1">
    <location>
        <begin position="708"/>
        <end position="904"/>
    </location>
</feature>
<feature type="region of interest" description="Disordered" evidence="1">
    <location>
        <begin position="623"/>
        <end position="693"/>
    </location>
</feature>
<feature type="domain" description="DUF8206" evidence="3">
    <location>
        <begin position="364"/>
        <end position="441"/>
    </location>
</feature>
<protein>
    <submittedName>
        <fullName evidence="4">Uncharacterized protein</fullName>
    </submittedName>
</protein>
<evidence type="ECO:0000313" key="5">
    <source>
        <dbReference type="Proteomes" id="UP000327044"/>
    </source>
</evidence>
<feature type="compositionally biased region" description="Basic and acidic residues" evidence="1">
    <location>
        <begin position="623"/>
        <end position="637"/>
    </location>
</feature>
<reference evidence="4 5" key="1">
    <citation type="journal article" date="2018" name="Elife">
        <title>Firefly genomes illuminate parallel origins of bioluminescence in beetles.</title>
        <authorList>
            <person name="Fallon T.R."/>
            <person name="Lower S.E."/>
            <person name="Chang C.H."/>
            <person name="Bessho-Uehara M."/>
            <person name="Martin G.J."/>
            <person name="Bewick A.J."/>
            <person name="Behringer M."/>
            <person name="Debat H.J."/>
            <person name="Wong I."/>
            <person name="Day J.C."/>
            <person name="Suvorov A."/>
            <person name="Silva C.J."/>
            <person name="Stanger-Hall K.F."/>
            <person name="Hall D.W."/>
            <person name="Schmitz R.J."/>
            <person name="Nelson D.R."/>
            <person name="Lewis S.M."/>
            <person name="Shigenobu S."/>
            <person name="Bybee S.M."/>
            <person name="Larracuente A.M."/>
            <person name="Oba Y."/>
            <person name="Weng J.K."/>
        </authorList>
    </citation>
    <scope>NUCLEOTIDE SEQUENCE [LARGE SCALE GENOMIC DNA]</scope>
    <source>
        <strain evidence="4">1611_PpyrPB1</strain>
        <tissue evidence="4">Whole body</tissue>
    </source>
</reference>
<accession>A0A5N4A4P0</accession>
<feature type="compositionally biased region" description="Polar residues" evidence="1">
    <location>
        <begin position="651"/>
        <end position="662"/>
    </location>
</feature>
<evidence type="ECO:0000313" key="4">
    <source>
        <dbReference type="EMBL" id="KAB0792272.1"/>
    </source>
</evidence>
<evidence type="ECO:0000259" key="2">
    <source>
        <dbReference type="Pfam" id="PF01926"/>
    </source>
</evidence>
<evidence type="ECO:0000259" key="3">
    <source>
        <dbReference type="Pfam" id="PF26633"/>
    </source>
</evidence>
<dbReference type="InParanoid" id="A0A5N4A4P0"/>
<dbReference type="InterPro" id="IPR006073">
    <property type="entry name" value="GTP-bd"/>
</dbReference>
<name>A0A5N4A4P0_PHOPY</name>
<feature type="compositionally biased region" description="Basic and acidic residues" evidence="1">
    <location>
        <begin position="844"/>
        <end position="856"/>
    </location>
</feature>
<dbReference type="InterPro" id="IPR025662">
    <property type="entry name" value="Sigma_54_int_dom_ATP-bd_1"/>
</dbReference>
<organism evidence="4 5">
    <name type="scientific">Photinus pyralis</name>
    <name type="common">Common eastern firefly</name>
    <name type="synonym">Lampyris pyralis</name>
    <dbReference type="NCBI Taxonomy" id="7054"/>
    <lineage>
        <taxon>Eukaryota</taxon>
        <taxon>Metazoa</taxon>
        <taxon>Ecdysozoa</taxon>
        <taxon>Arthropoda</taxon>
        <taxon>Hexapoda</taxon>
        <taxon>Insecta</taxon>
        <taxon>Pterygota</taxon>
        <taxon>Neoptera</taxon>
        <taxon>Endopterygota</taxon>
        <taxon>Coleoptera</taxon>
        <taxon>Polyphaga</taxon>
        <taxon>Elateriformia</taxon>
        <taxon>Elateroidea</taxon>
        <taxon>Lampyridae</taxon>
        <taxon>Lampyrinae</taxon>
        <taxon>Photinus</taxon>
    </lineage>
</organism>
<proteinExistence type="predicted"/>
<evidence type="ECO:0000256" key="1">
    <source>
        <dbReference type="SAM" id="MobiDB-lite"/>
    </source>
</evidence>
<feature type="compositionally biased region" description="Polar residues" evidence="1">
    <location>
        <begin position="809"/>
        <end position="824"/>
    </location>
</feature>
<dbReference type="SUPFAM" id="SSF52540">
    <property type="entry name" value="P-loop containing nucleoside triphosphate hydrolases"/>
    <property type="match status" value="1"/>
</dbReference>
<feature type="compositionally biased region" description="Polar residues" evidence="1">
    <location>
        <begin position="791"/>
        <end position="801"/>
    </location>
</feature>
<dbReference type="Gene3D" id="3.40.50.300">
    <property type="entry name" value="P-loop containing nucleotide triphosphate hydrolases"/>
    <property type="match status" value="1"/>
</dbReference>